<protein>
    <submittedName>
        <fullName evidence="1">Uncharacterized protein</fullName>
    </submittedName>
</protein>
<dbReference type="GeneID" id="87950797"/>
<keyword evidence="2" id="KW-1185">Reference proteome</keyword>
<proteinExistence type="predicted"/>
<organism evidence="1 2">
    <name type="scientific">Colletotrichum destructivum</name>
    <dbReference type="NCBI Taxonomy" id="34406"/>
    <lineage>
        <taxon>Eukaryota</taxon>
        <taxon>Fungi</taxon>
        <taxon>Dikarya</taxon>
        <taxon>Ascomycota</taxon>
        <taxon>Pezizomycotina</taxon>
        <taxon>Sordariomycetes</taxon>
        <taxon>Hypocreomycetidae</taxon>
        <taxon>Glomerellales</taxon>
        <taxon>Glomerellaceae</taxon>
        <taxon>Colletotrichum</taxon>
        <taxon>Colletotrichum destructivum species complex</taxon>
    </lineage>
</organism>
<name>A0AAX4J1L4_9PEZI</name>
<dbReference type="AlphaFoldDB" id="A0AAX4J1L4"/>
<dbReference type="Proteomes" id="UP001322277">
    <property type="component" value="Chromosome 10"/>
</dbReference>
<dbReference type="EMBL" id="CP137314">
    <property type="protein sequence ID" value="WQF89283.1"/>
    <property type="molecule type" value="Genomic_DNA"/>
</dbReference>
<reference evidence="2" key="1">
    <citation type="journal article" date="2023" name="bioRxiv">
        <title>Complete genome of the Medicago anthracnose fungus, Colletotrichum destructivum, reveals a mini-chromosome-like region within a core chromosome.</title>
        <authorList>
            <person name="Lapalu N."/>
            <person name="Simon A."/>
            <person name="Lu A."/>
            <person name="Plaumann P.-L."/>
            <person name="Amselem J."/>
            <person name="Pigne S."/>
            <person name="Auger A."/>
            <person name="Koch C."/>
            <person name="Dallery J.-F."/>
            <person name="O'Connell R.J."/>
        </authorList>
    </citation>
    <scope>NUCLEOTIDE SEQUENCE [LARGE SCALE GENOMIC DNA]</scope>
    <source>
        <strain evidence="2">CBS 520.97</strain>
    </source>
</reference>
<sequence>MSDLEVKVEWDGDIYDVSSPFTLLGSQTSTGQTKHRFQEGEAPSNAAKVPKAFFQELAEFLHLKNLADLVALPLLDGPRDWTKTELLVGPQGTLMMDTKDVLGFESAQITTSWFFQVGDDGVISCKSNDVYAAKKNTHAVFQDSKPLPTVEALKAVFEMHSTAFTPRMLGYLVTYETW</sequence>
<gene>
    <name evidence="1" type="ORF">CDEST_14297</name>
</gene>
<evidence type="ECO:0000313" key="1">
    <source>
        <dbReference type="EMBL" id="WQF89283.1"/>
    </source>
</evidence>
<dbReference type="KEGG" id="cdet:87950797"/>
<evidence type="ECO:0000313" key="2">
    <source>
        <dbReference type="Proteomes" id="UP001322277"/>
    </source>
</evidence>
<dbReference type="RefSeq" id="XP_062786504.1">
    <property type="nucleotide sequence ID" value="XM_062930453.1"/>
</dbReference>
<accession>A0AAX4J1L4</accession>